<proteinExistence type="predicted"/>
<protein>
    <submittedName>
        <fullName evidence="1">Uncharacterized protein</fullName>
    </submittedName>
</protein>
<comment type="caution">
    <text evidence="1">The sequence shown here is derived from an EMBL/GenBank/DDBJ whole genome shotgun (WGS) entry which is preliminary data.</text>
</comment>
<dbReference type="OrthoDB" id="4777915at2759"/>
<evidence type="ECO:0000313" key="1">
    <source>
        <dbReference type="EMBL" id="KEZ41945.1"/>
    </source>
</evidence>
<accession>A0A084G3N3</accession>
<name>A0A084G3N3_PSEDA</name>
<organism evidence="1 2">
    <name type="scientific">Pseudallescheria apiosperma</name>
    <name type="common">Scedosporium apiospermum</name>
    <dbReference type="NCBI Taxonomy" id="563466"/>
    <lineage>
        <taxon>Eukaryota</taxon>
        <taxon>Fungi</taxon>
        <taxon>Dikarya</taxon>
        <taxon>Ascomycota</taxon>
        <taxon>Pezizomycotina</taxon>
        <taxon>Sordariomycetes</taxon>
        <taxon>Hypocreomycetidae</taxon>
        <taxon>Microascales</taxon>
        <taxon>Microascaceae</taxon>
        <taxon>Scedosporium</taxon>
    </lineage>
</organism>
<sequence length="470" mass="55098">MEEVFRRIEERENDLNWQLPQADRRAESLRRNDERLHIEAEEDPIVFQARRRDMEIKCRKQNLDRLAKEKGIVDLVSQALQDPSIFLENQLARGCLLGRVPYAYDELEFLYKVIGEEMPKENKAIYGNSLRRSICEAPYKFLKSPEACKLIICDLRLPDDGRIDGIQAMYEEQLRLEADNARLEIAREAVRDVTEKTLRHYGRKFLQEYEAAAARGEEPPNPKAIWETVKPRERAKWVDELLDARRKYGYSVYKSEEATQRAQALERWMGIFNDTDRTDNFAGYQSGIYHEIKGASQLGWLTRIDWVDATLSENDPSSLRRHFKEHRNTLDKFPGILRNTFLVITSDCIAPELDHKDIQPLFISSTRQFGADNLAPRDLAKLLPEDIPPVFIWAYDPDWTPPDPDSRVDEDGYEGRVKVPLPLLYTWFYFARKDDIYDLKELWKKALEHPDEIWRCKGHHLDPTIPDSFV</sequence>
<reference evidence="1 2" key="1">
    <citation type="journal article" date="2014" name="Genome Announc.">
        <title>Draft genome sequence of the pathogenic fungus Scedosporium apiospermum.</title>
        <authorList>
            <person name="Vandeputte P."/>
            <person name="Ghamrawi S."/>
            <person name="Rechenmann M."/>
            <person name="Iltis A."/>
            <person name="Giraud S."/>
            <person name="Fleury M."/>
            <person name="Thornton C."/>
            <person name="Delhaes L."/>
            <person name="Meyer W."/>
            <person name="Papon N."/>
            <person name="Bouchara J.P."/>
        </authorList>
    </citation>
    <scope>NUCLEOTIDE SEQUENCE [LARGE SCALE GENOMIC DNA]</scope>
    <source>
        <strain evidence="1 2">IHEM 14462</strain>
    </source>
</reference>
<dbReference type="OMA" id="WGFVYYL"/>
<dbReference type="AlphaFoldDB" id="A0A084G3N3"/>
<dbReference type="GeneID" id="27725580"/>
<dbReference type="RefSeq" id="XP_016641744.1">
    <property type="nucleotide sequence ID" value="XM_016788591.1"/>
</dbReference>
<dbReference type="EMBL" id="JOWA01000104">
    <property type="protein sequence ID" value="KEZ41945.1"/>
    <property type="molecule type" value="Genomic_DNA"/>
</dbReference>
<dbReference type="Proteomes" id="UP000028545">
    <property type="component" value="Unassembled WGS sequence"/>
</dbReference>
<dbReference type="VEuPathDB" id="FungiDB:SAPIO_CDS6508"/>
<dbReference type="HOGENOM" id="CLU_047146_0_0_1"/>
<keyword evidence="2" id="KW-1185">Reference proteome</keyword>
<evidence type="ECO:0000313" key="2">
    <source>
        <dbReference type="Proteomes" id="UP000028545"/>
    </source>
</evidence>
<dbReference type="KEGG" id="sapo:SAPIO_CDS6508"/>
<gene>
    <name evidence="1" type="ORF">SAPIO_CDS6508</name>
</gene>